<dbReference type="InterPro" id="IPR002109">
    <property type="entry name" value="Glutaredoxin"/>
</dbReference>
<gene>
    <name evidence="7" type="ORF">CcCBS67573_g04660</name>
</gene>
<accession>A0A507FCL3</accession>
<comment type="caution">
    <text evidence="7">The sequence shown here is derived from an EMBL/GenBank/DDBJ whole genome shotgun (WGS) entry which is preliminary data.</text>
</comment>
<dbReference type="SUPFAM" id="SSF52833">
    <property type="entry name" value="Thioredoxin-like"/>
    <property type="match status" value="2"/>
</dbReference>
<dbReference type="InterPro" id="IPR036249">
    <property type="entry name" value="Thioredoxin-like_sf"/>
</dbReference>
<dbReference type="Gene3D" id="3.40.30.10">
    <property type="entry name" value="Glutaredoxin"/>
    <property type="match status" value="2"/>
</dbReference>
<feature type="chain" id="PRO_5021382885" description="Glutaredoxin domain-containing protein" evidence="5">
    <location>
        <begin position="34"/>
        <end position="258"/>
    </location>
</feature>
<dbReference type="CDD" id="cd03419">
    <property type="entry name" value="GRX_GRXh_1_2_like"/>
    <property type="match status" value="2"/>
</dbReference>
<name>A0A507FCL3_9FUNG</name>
<reference evidence="7 8" key="1">
    <citation type="journal article" date="2019" name="Sci. Rep.">
        <title>Comparative genomics of chytrid fungi reveal insights into the obligate biotrophic and pathogenic lifestyle of Synchytrium endobioticum.</title>
        <authorList>
            <person name="van de Vossenberg B.T.L.H."/>
            <person name="Warris S."/>
            <person name="Nguyen H.D.T."/>
            <person name="van Gent-Pelzer M.P.E."/>
            <person name="Joly D.L."/>
            <person name="van de Geest H.C."/>
            <person name="Bonants P.J.M."/>
            <person name="Smith D.S."/>
            <person name="Levesque C.A."/>
            <person name="van der Lee T.A.J."/>
        </authorList>
    </citation>
    <scope>NUCLEOTIDE SEQUENCE [LARGE SCALE GENOMIC DNA]</scope>
    <source>
        <strain evidence="7 8">CBS 675.73</strain>
    </source>
</reference>
<keyword evidence="4" id="KW-0676">Redox-active center</keyword>
<organism evidence="7 8">
    <name type="scientific">Chytriomyces confervae</name>
    <dbReference type="NCBI Taxonomy" id="246404"/>
    <lineage>
        <taxon>Eukaryota</taxon>
        <taxon>Fungi</taxon>
        <taxon>Fungi incertae sedis</taxon>
        <taxon>Chytridiomycota</taxon>
        <taxon>Chytridiomycota incertae sedis</taxon>
        <taxon>Chytridiomycetes</taxon>
        <taxon>Chytridiales</taxon>
        <taxon>Chytriomycetaceae</taxon>
        <taxon>Chytriomyces</taxon>
    </lineage>
</organism>
<dbReference type="PANTHER" id="PTHR45694:SF18">
    <property type="entry name" value="GLUTAREDOXIN-1-RELATED"/>
    <property type="match status" value="1"/>
</dbReference>
<dbReference type="PANTHER" id="PTHR45694">
    <property type="entry name" value="GLUTAREDOXIN 2"/>
    <property type="match status" value="1"/>
</dbReference>
<evidence type="ECO:0000256" key="4">
    <source>
        <dbReference type="ARBA" id="ARBA00023284"/>
    </source>
</evidence>
<keyword evidence="8" id="KW-1185">Reference proteome</keyword>
<dbReference type="InterPro" id="IPR014025">
    <property type="entry name" value="Glutaredoxin_subgr"/>
</dbReference>
<dbReference type="Proteomes" id="UP000320333">
    <property type="component" value="Unassembled WGS sequence"/>
</dbReference>
<dbReference type="AlphaFoldDB" id="A0A507FCL3"/>
<evidence type="ECO:0000256" key="2">
    <source>
        <dbReference type="ARBA" id="ARBA00022982"/>
    </source>
</evidence>
<dbReference type="Pfam" id="PF00462">
    <property type="entry name" value="Glutaredoxin"/>
    <property type="match status" value="2"/>
</dbReference>
<dbReference type="EMBL" id="QEAP01000146">
    <property type="protein sequence ID" value="TPX74081.1"/>
    <property type="molecule type" value="Genomic_DNA"/>
</dbReference>
<dbReference type="STRING" id="246404.A0A507FCL3"/>
<dbReference type="OrthoDB" id="418495at2759"/>
<keyword evidence="5" id="KW-0732">Signal</keyword>
<keyword evidence="2" id="KW-0249">Electron transport</keyword>
<feature type="signal peptide" evidence="5">
    <location>
        <begin position="1"/>
        <end position="33"/>
    </location>
</feature>
<evidence type="ECO:0000256" key="1">
    <source>
        <dbReference type="ARBA" id="ARBA00022448"/>
    </source>
</evidence>
<dbReference type="GO" id="GO:0005801">
    <property type="term" value="C:cis-Golgi network"/>
    <property type="evidence" value="ECO:0007669"/>
    <property type="project" value="UniProtKB-ARBA"/>
</dbReference>
<evidence type="ECO:0000313" key="8">
    <source>
        <dbReference type="Proteomes" id="UP000320333"/>
    </source>
</evidence>
<dbReference type="PROSITE" id="PS51354">
    <property type="entry name" value="GLUTAREDOXIN_2"/>
    <property type="match status" value="2"/>
</dbReference>
<dbReference type="GO" id="GO:0034599">
    <property type="term" value="P:cellular response to oxidative stress"/>
    <property type="evidence" value="ECO:0007669"/>
    <property type="project" value="TreeGrafter"/>
</dbReference>
<dbReference type="GO" id="GO:0004362">
    <property type="term" value="F:glutathione-disulfide reductase (NADPH) activity"/>
    <property type="evidence" value="ECO:0007669"/>
    <property type="project" value="UniProtKB-ARBA"/>
</dbReference>
<feature type="domain" description="Glutaredoxin" evidence="6">
    <location>
        <begin position="174"/>
        <end position="238"/>
    </location>
</feature>
<keyword evidence="1" id="KW-0813">Transport</keyword>
<dbReference type="PRINTS" id="PR00160">
    <property type="entry name" value="GLUTAREDOXIN"/>
</dbReference>
<dbReference type="InterPro" id="IPR011767">
    <property type="entry name" value="GLR_AS"/>
</dbReference>
<proteinExistence type="predicted"/>
<dbReference type="GO" id="GO:0005796">
    <property type="term" value="C:Golgi lumen"/>
    <property type="evidence" value="ECO:0007669"/>
    <property type="project" value="UniProtKB-ARBA"/>
</dbReference>
<sequence length="258" mass="27981">MKQGAVMPKQPFSKRNIWATILLLMLSSTLVFAYTEPPVNLISARANPATIAEEFISASKVAVFSKTTCPYCKKAKGLLNSYNATYSVLELNLRADGPLIQEYLANKTGQHTVPNIFIRGAHVGGCDALFQLDKEGKLKDLLASSAANPSTAAKQPPTHPAEQTVETILAHSKIVVFGRSGCLACLKAKKLLDSYQVAYTVVNIDLRDEEDGSEILSYLELRTGRRSVPNVFVRGESVGGNEDIHDMDRAGSLAALLE</sequence>
<dbReference type="FunFam" id="3.40.30.10:FF:000093">
    <property type="entry name" value="Glutaredoxin 2"/>
    <property type="match status" value="1"/>
</dbReference>
<keyword evidence="3" id="KW-1015">Disulfide bond</keyword>
<dbReference type="InterPro" id="IPR011899">
    <property type="entry name" value="Glutaredoxin_euk/vir"/>
</dbReference>
<dbReference type="PROSITE" id="PS00195">
    <property type="entry name" value="GLUTAREDOXIN_1"/>
    <property type="match status" value="1"/>
</dbReference>
<evidence type="ECO:0000256" key="5">
    <source>
        <dbReference type="SAM" id="SignalP"/>
    </source>
</evidence>
<dbReference type="NCBIfam" id="TIGR02180">
    <property type="entry name" value="GRX_euk"/>
    <property type="match status" value="1"/>
</dbReference>
<protein>
    <recommendedName>
        <fullName evidence="6">Glutaredoxin domain-containing protein</fullName>
    </recommendedName>
</protein>
<evidence type="ECO:0000256" key="3">
    <source>
        <dbReference type="ARBA" id="ARBA00023157"/>
    </source>
</evidence>
<evidence type="ECO:0000259" key="6">
    <source>
        <dbReference type="Pfam" id="PF00462"/>
    </source>
</evidence>
<evidence type="ECO:0000313" key="7">
    <source>
        <dbReference type="EMBL" id="TPX74081.1"/>
    </source>
</evidence>
<feature type="domain" description="Glutaredoxin" evidence="6">
    <location>
        <begin position="61"/>
        <end position="123"/>
    </location>
</feature>